<name>A0AA96V2F2_9EURY</name>
<evidence type="ECO:0000313" key="1">
    <source>
        <dbReference type="EMBL" id="WNY25184.1"/>
    </source>
</evidence>
<organism evidence="1 2">
    <name type="scientific">Methanolapillus millepedarum</name>
    <dbReference type="NCBI Taxonomy" id="3028296"/>
    <lineage>
        <taxon>Archaea</taxon>
        <taxon>Methanobacteriati</taxon>
        <taxon>Methanobacteriota</taxon>
        <taxon>Stenosarchaea group</taxon>
        <taxon>Methanomicrobia</taxon>
        <taxon>Methanosarcinales</taxon>
        <taxon>Methanosarcinaceae</taxon>
        <taxon>Methanolapillus</taxon>
    </lineage>
</organism>
<evidence type="ECO:0000313" key="2">
    <source>
        <dbReference type="Proteomes" id="UP001303587"/>
    </source>
</evidence>
<gene>
    <name evidence="1" type="ORF">MsAc7_07300</name>
</gene>
<dbReference type="EMBL" id="CP131060">
    <property type="protein sequence ID" value="WNY25184.1"/>
    <property type="molecule type" value="Genomic_DNA"/>
</dbReference>
<proteinExistence type="predicted"/>
<reference evidence="1 2" key="1">
    <citation type="submission" date="2023-07" db="EMBL/GenBank/DDBJ databases">
        <title>Closed genoem sequence of Methanosarcinaceae archaeon Ac7.</title>
        <authorList>
            <person name="Poehlein A."/>
            <person name="Protasov E."/>
            <person name="Platt K."/>
            <person name="Reeh H."/>
            <person name="Daniel R."/>
            <person name="Brune A."/>
        </authorList>
    </citation>
    <scope>NUCLEOTIDE SEQUENCE [LARGE SCALE GENOMIC DNA]</scope>
    <source>
        <strain evidence="1 2">Ac7</strain>
    </source>
</reference>
<accession>A0AA96V2F2</accession>
<protein>
    <submittedName>
        <fullName evidence="1">Uncharacterized protein</fullName>
    </submittedName>
</protein>
<dbReference type="Proteomes" id="UP001303587">
    <property type="component" value="Chromosome"/>
</dbReference>
<dbReference type="AlphaFoldDB" id="A0AA96V2F2"/>
<keyword evidence="2" id="KW-1185">Reference proteome</keyword>
<sequence>MKELVRLTADSSKPPRKFRRVSRLNFSGYYFQIYSDLQFTPTGCYFTVCTYGLLFLQFASSCYFANPFHEIQFNQTRNASD</sequence>